<keyword evidence="3" id="KW-0217">Developmental protein</keyword>
<proteinExistence type="inferred from homology"/>
<feature type="compositionally biased region" description="Acidic residues" evidence="8">
    <location>
        <begin position="116"/>
        <end position="128"/>
    </location>
</feature>
<comment type="similarity">
    <text evidence="2">Belongs to the ripply family.</text>
</comment>
<evidence type="ECO:0000256" key="3">
    <source>
        <dbReference type="ARBA" id="ARBA00022473"/>
    </source>
</evidence>
<organism evidence="9 10">
    <name type="scientific">Echinops telfairi</name>
    <name type="common">Lesser hedgehog tenrec</name>
    <dbReference type="NCBI Taxonomy" id="9371"/>
    <lineage>
        <taxon>Eukaryota</taxon>
        <taxon>Metazoa</taxon>
        <taxon>Chordata</taxon>
        <taxon>Craniata</taxon>
        <taxon>Vertebrata</taxon>
        <taxon>Euteleostomi</taxon>
        <taxon>Mammalia</taxon>
        <taxon>Eutheria</taxon>
        <taxon>Afrotheria</taxon>
        <taxon>Tenrecidae</taxon>
        <taxon>Tenrecinae</taxon>
        <taxon>Echinops</taxon>
    </lineage>
</organism>
<accession>A0ABM1VN77</accession>
<evidence type="ECO:0000256" key="7">
    <source>
        <dbReference type="ARBA" id="ARBA00040827"/>
    </source>
</evidence>
<feature type="region of interest" description="Disordered" evidence="8">
    <location>
        <begin position="113"/>
        <end position="149"/>
    </location>
</feature>
<keyword evidence="6" id="KW-0539">Nucleus</keyword>
<feature type="region of interest" description="Disordered" evidence="8">
    <location>
        <begin position="1"/>
        <end position="71"/>
    </location>
</feature>
<evidence type="ECO:0000256" key="6">
    <source>
        <dbReference type="ARBA" id="ARBA00023242"/>
    </source>
</evidence>
<evidence type="ECO:0000256" key="8">
    <source>
        <dbReference type="SAM" id="MobiDB-lite"/>
    </source>
</evidence>
<evidence type="ECO:0000313" key="10">
    <source>
        <dbReference type="RefSeq" id="XP_030744526.1"/>
    </source>
</evidence>
<dbReference type="PANTHER" id="PTHR16770:SF4">
    <property type="entry name" value="PROTEIN RIPPLY3"/>
    <property type="match status" value="1"/>
</dbReference>
<evidence type="ECO:0000256" key="4">
    <source>
        <dbReference type="ARBA" id="ARBA00023015"/>
    </source>
</evidence>
<dbReference type="PANTHER" id="PTHR16770">
    <property type="entry name" value="PROTEIN RIPPLY-LIKE"/>
    <property type="match status" value="1"/>
</dbReference>
<dbReference type="Pfam" id="PF14998">
    <property type="entry name" value="Ripply"/>
    <property type="match status" value="1"/>
</dbReference>
<dbReference type="InterPro" id="IPR028127">
    <property type="entry name" value="Ripply_fam"/>
</dbReference>
<reference evidence="10" key="1">
    <citation type="submission" date="2025-08" db="UniProtKB">
        <authorList>
            <consortium name="RefSeq"/>
        </authorList>
    </citation>
    <scope>IDENTIFICATION</scope>
</reference>
<dbReference type="RefSeq" id="XP_030744526.1">
    <property type="nucleotide sequence ID" value="XM_030888666.1"/>
</dbReference>
<sequence>MRPAAAAGPQEARGRGCHCPVDGRERPPPPHGPESSILWRPWRLTSEDTGLRRPGRQIEPGGDQQTFGSKGAFGFQHPVRLYLPISKRQEYLQSSGEKVLASFPVQATIHFYNDASDSEDDGEGEEEIQPPGLQCQEAEGPEGRDDRQACKVNYGTRKVTSDNYIFVSVNK</sequence>
<comment type="subcellular location">
    <subcellularLocation>
        <location evidence="1">Nucleus</location>
    </subcellularLocation>
</comment>
<evidence type="ECO:0000256" key="2">
    <source>
        <dbReference type="ARBA" id="ARBA00006944"/>
    </source>
</evidence>
<keyword evidence="9" id="KW-1185">Reference proteome</keyword>
<gene>
    <name evidence="10" type="primary">RIPPLY3</name>
</gene>
<protein>
    <recommendedName>
        <fullName evidence="7">Protein ripply3</fullName>
    </recommendedName>
</protein>
<dbReference type="Proteomes" id="UP000694863">
    <property type="component" value="Unplaced"/>
</dbReference>
<keyword evidence="4" id="KW-0805">Transcription regulation</keyword>
<evidence type="ECO:0000256" key="1">
    <source>
        <dbReference type="ARBA" id="ARBA00004123"/>
    </source>
</evidence>
<keyword evidence="5" id="KW-0804">Transcription</keyword>
<evidence type="ECO:0000313" key="9">
    <source>
        <dbReference type="Proteomes" id="UP000694863"/>
    </source>
</evidence>
<dbReference type="GeneID" id="101656535"/>
<name>A0ABM1VN77_ECHTE</name>
<evidence type="ECO:0000256" key="5">
    <source>
        <dbReference type="ARBA" id="ARBA00023163"/>
    </source>
</evidence>